<sequence length="521" mass="58928">MTPIPATNLYQKSNVLNYLRNNFGTFSGDVQCIRKSLHEAECDVRRYDDEIRRMEARIVSLRNEQQAILFRVDQYRSLLAPIRKVPPEVLGNIFTLCCSVESKIAERIDSPPIRLSQVCAGWRELAMTTAPLWARLNIDLNRDMDQMPSGDKMKSMLDTHLTLSKNSPLTLSVTIPSRWDDLEQAQVVIDCIVPHSSRWQDVSLDISRELLMGPIFAAIKGNLSQLQSLFLWPPSKCSISFPTTVATLDVFTSAPMLRNIQIGSLTQTEPGIPWSQLSDMGLYWQNGTTMLHRIKLASAASTIGIYWCHDVPLPDLQGPLVHNMRSLTLIQNKYGSSFRQLYDAFILPRLTTLHLSGAESEIAKVNFPTAYLHLPHLLSLIRRSQCSLTSLTLRNLHSPDDDILALLDEIPTLLSLEIHELPTEGDFDNKAITKRLLLEMTFNHRNPRANRSLLLPCLKSLSFRVRPFDYASAFVRMVQSRWIPNPDYASAMGISGLKKVVLDVLGPKGEGLKSPMDLWRR</sequence>
<dbReference type="InterPro" id="IPR032675">
    <property type="entry name" value="LRR_dom_sf"/>
</dbReference>
<feature type="coiled-coil region" evidence="1">
    <location>
        <begin position="37"/>
        <end position="64"/>
    </location>
</feature>
<evidence type="ECO:0000313" key="2">
    <source>
        <dbReference type="EMBL" id="KAF5343342.1"/>
    </source>
</evidence>
<accession>A0A8H5CMI3</accession>
<comment type="caution">
    <text evidence="2">The sequence shown here is derived from an EMBL/GenBank/DDBJ whole genome shotgun (WGS) entry which is preliminary data.</text>
</comment>
<organism evidence="2 3">
    <name type="scientific">Tetrapyrgos nigripes</name>
    <dbReference type="NCBI Taxonomy" id="182062"/>
    <lineage>
        <taxon>Eukaryota</taxon>
        <taxon>Fungi</taxon>
        <taxon>Dikarya</taxon>
        <taxon>Basidiomycota</taxon>
        <taxon>Agaricomycotina</taxon>
        <taxon>Agaricomycetes</taxon>
        <taxon>Agaricomycetidae</taxon>
        <taxon>Agaricales</taxon>
        <taxon>Marasmiineae</taxon>
        <taxon>Marasmiaceae</taxon>
        <taxon>Tetrapyrgos</taxon>
    </lineage>
</organism>
<protein>
    <recommendedName>
        <fullName evidence="4">F-box domain-containing protein</fullName>
    </recommendedName>
</protein>
<dbReference type="SUPFAM" id="SSF52047">
    <property type="entry name" value="RNI-like"/>
    <property type="match status" value="1"/>
</dbReference>
<keyword evidence="1" id="KW-0175">Coiled coil</keyword>
<name>A0A8H5CMI3_9AGAR</name>
<keyword evidence="3" id="KW-1185">Reference proteome</keyword>
<evidence type="ECO:0000256" key="1">
    <source>
        <dbReference type="SAM" id="Coils"/>
    </source>
</evidence>
<reference evidence="2 3" key="1">
    <citation type="journal article" date="2020" name="ISME J.">
        <title>Uncovering the hidden diversity of litter-decomposition mechanisms in mushroom-forming fungi.</title>
        <authorList>
            <person name="Floudas D."/>
            <person name="Bentzer J."/>
            <person name="Ahren D."/>
            <person name="Johansson T."/>
            <person name="Persson P."/>
            <person name="Tunlid A."/>
        </authorList>
    </citation>
    <scope>NUCLEOTIDE SEQUENCE [LARGE SCALE GENOMIC DNA]</scope>
    <source>
        <strain evidence="2 3">CBS 291.85</strain>
    </source>
</reference>
<gene>
    <name evidence="2" type="ORF">D9758_014181</name>
</gene>
<proteinExistence type="predicted"/>
<dbReference type="Proteomes" id="UP000559256">
    <property type="component" value="Unassembled WGS sequence"/>
</dbReference>
<evidence type="ECO:0000313" key="3">
    <source>
        <dbReference type="Proteomes" id="UP000559256"/>
    </source>
</evidence>
<dbReference type="Gene3D" id="3.80.10.10">
    <property type="entry name" value="Ribonuclease Inhibitor"/>
    <property type="match status" value="1"/>
</dbReference>
<dbReference type="AlphaFoldDB" id="A0A8H5CMI3"/>
<dbReference type="OrthoDB" id="3266451at2759"/>
<dbReference type="EMBL" id="JAACJM010000142">
    <property type="protein sequence ID" value="KAF5343342.1"/>
    <property type="molecule type" value="Genomic_DNA"/>
</dbReference>
<evidence type="ECO:0008006" key="4">
    <source>
        <dbReference type="Google" id="ProtNLM"/>
    </source>
</evidence>